<dbReference type="SMART" id="SM01405">
    <property type="entry name" value="Ribosomal_S6e"/>
    <property type="match status" value="1"/>
</dbReference>
<evidence type="ECO:0000256" key="3">
    <source>
        <dbReference type="ARBA" id="ARBA00023274"/>
    </source>
</evidence>
<dbReference type="EMBL" id="MNPJ01000013">
    <property type="protein sequence ID" value="OQS55207.1"/>
    <property type="molecule type" value="Genomic_DNA"/>
</dbReference>
<dbReference type="OrthoDB" id="10260596at2759"/>
<keyword evidence="2" id="KW-0689">Ribosomal protein</keyword>
<keyword evidence="5" id="KW-1185">Reference proteome</keyword>
<organism evidence="4 5">
    <name type="scientific">Ecytonucleospora hepatopenaei</name>
    <dbReference type="NCBI Taxonomy" id="646526"/>
    <lineage>
        <taxon>Eukaryota</taxon>
        <taxon>Fungi</taxon>
        <taxon>Fungi incertae sedis</taxon>
        <taxon>Microsporidia</taxon>
        <taxon>Enterocytozoonidae</taxon>
        <taxon>Ecytonucleospora</taxon>
    </lineage>
</organism>
<protein>
    <submittedName>
        <fullName evidence="4">RPS6</fullName>
    </submittedName>
</protein>
<dbReference type="GO" id="GO:0006412">
    <property type="term" value="P:translation"/>
    <property type="evidence" value="ECO:0007669"/>
    <property type="project" value="InterPro"/>
</dbReference>
<dbReference type="GO" id="GO:0005840">
    <property type="term" value="C:ribosome"/>
    <property type="evidence" value="ECO:0007669"/>
    <property type="project" value="UniProtKB-KW"/>
</dbReference>
<sequence length="208" mass="23760">MKLNIAHPANGTQKCIEMSTKEEQRLYGKKLGEQINGNLIAPEYEDSIFELTGGNDYQGICMVKGQDTTKRLRLLLKKNDTGYRCRRIGVRKRKTVRGGVVSNETQVLNMILVKENKPIEGLTDVVKEKSHLPKKISKLCALLDIPQGSNIKNHLKEKIEPGQKLPKLKVVRTITKKEIEKRESGKKERKARAAQLLKDKHEYEKLYL</sequence>
<gene>
    <name evidence="4" type="primary">RPS6</name>
    <name evidence="4" type="ORF">EHP00_2007</name>
</gene>
<dbReference type="Proteomes" id="UP000192758">
    <property type="component" value="Unassembled WGS sequence"/>
</dbReference>
<comment type="similarity">
    <text evidence="1">Belongs to the eukaryotic ribosomal protein eS6 family.</text>
</comment>
<evidence type="ECO:0000256" key="2">
    <source>
        <dbReference type="ARBA" id="ARBA00022980"/>
    </source>
</evidence>
<keyword evidence="3" id="KW-0687">Ribonucleoprotein</keyword>
<evidence type="ECO:0000256" key="1">
    <source>
        <dbReference type="ARBA" id="ARBA00009312"/>
    </source>
</evidence>
<dbReference type="AlphaFoldDB" id="A0A1W0E7G3"/>
<dbReference type="STRING" id="646526.A0A1W0E7G3"/>
<dbReference type="Pfam" id="PF01092">
    <property type="entry name" value="Ribosomal_S6e"/>
    <property type="match status" value="1"/>
</dbReference>
<dbReference type="PANTHER" id="PTHR11502">
    <property type="entry name" value="40S RIBOSOMAL PROTEIN S6"/>
    <property type="match status" value="1"/>
</dbReference>
<dbReference type="VEuPathDB" id="MicrosporidiaDB:EHP00_2007"/>
<dbReference type="GO" id="GO:0003735">
    <property type="term" value="F:structural constituent of ribosome"/>
    <property type="evidence" value="ECO:0007669"/>
    <property type="project" value="InterPro"/>
</dbReference>
<evidence type="ECO:0000313" key="5">
    <source>
        <dbReference type="Proteomes" id="UP000192758"/>
    </source>
</evidence>
<evidence type="ECO:0000313" key="4">
    <source>
        <dbReference type="EMBL" id="OQS55207.1"/>
    </source>
</evidence>
<dbReference type="InterPro" id="IPR001377">
    <property type="entry name" value="Ribosomal_eS6"/>
</dbReference>
<dbReference type="GO" id="GO:1990904">
    <property type="term" value="C:ribonucleoprotein complex"/>
    <property type="evidence" value="ECO:0007669"/>
    <property type="project" value="UniProtKB-KW"/>
</dbReference>
<reference evidence="4 5" key="1">
    <citation type="journal article" date="2017" name="Environ. Microbiol.">
        <title>Decay of the glycolytic pathway and adaptation to intranuclear parasitism within Enterocytozoonidae microsporidia.</title>
        <authorList>
            <person name="Wiredu Boakye D."/>
            <person name="Jaroenlak P."/>
            <person name="Prachumwat A."/>
            <person name="Williams T.A."/>
            <person name="Bateman K.S."/>
            <person name="Itsathitphaisarn O."/>
            <person name="Sritunyalucksana K."/>
            <person name="Paszkiewicz K.H."/>
            <person name="Moore K.A."/>
            <person name="Stentiford G.D."/>
            <person name="Williams B.A."/>
        </authorList>
    </citation>
    <scope>NUCLEOTIDE SEQUENCE [LARGE SCALE GENOMIC DNA]</scope>
    <source>
        <strain evidence="4 5">TH1</strain>
    </source>
</reference>
<name>A0A1W0E7G3_9MICR</name>
<accession>A0A1W0E7G3</accession>
<comment type="caution">
    <text evidence="4">The sequence shown here is derived from an EMBL/GenBank/DDBJ whole genome shotgun (WGS) entry which is preliminary data.</text>
</comment>
<proteinExistence type="inferred from homology"/>